<comment type="caution">
    <text evidence="7">The sequence shown here is derived from an EMBL/GenBank/DDBJ whole genome shotgun (WGS) entry which is preliminary data.</text>
</comment>
<dbReference type="Gene3D" id="1.10.10.10">
    <property type="entry name" value="Winged helix-like DNA-binding domain superfamily/Winged helix DNA-binding domain"/>
    <property type="match status" value="1"/>
</dbReference>
<dbReference type="PRINTS" id="PR00039">
    <property type="entry name" value="HTHLYSR"/>
</dbReference>
<dbReference type="EMBL" id="WNDX01000126">
    <property type="protein sequence ID" value="KAF1041345.1"/>
    <property type="molecule type" value="Genomic_DNA"/>
</dbReference>
<dbReference type="InterPro" id="IPR036388">
    <property type="entry name" value="WH-like_DNA-bd_sf"/>
</dbReference>
<dbReference type="PANTHER" id="PTHR30126:SF40">
    <property type="entry name" value="HTH-TYPE TRANSCRIPTIONAL REGULATOR GLTR"/>
    <property type="match status" value="1"/>
</dbReference>
<feature type="domain" description="HTH lysR-type" evidence="6">
    <location>
        <begin position="24"/>
        <end position="81"/>
    </location>
</feature>
<accession>A0A7V8FUD3</accession>
<dbReference type="InterPro" id="IPR000847">
    <property type="entry name" value="LysR_HTH_N"/>
</dbReference>
<dbReference type="Pfam" id="PF00126">
    <property type="entry name" value="HTH_1"/>
    <property type="match status" value="1"/>
</dbReference>
<comment type="similarity">
    <text evidence="1">Belongs to the LysR transcriptional regulatory family.</text>
</comment>
<evidence type="ECO:0000313" key="8">
    <source>
        <dbReference type="Proteomes" id="UP000462435"/>
    </source>
</evidence>
<dbReference type="GO" id="GO:0000976">
    <property type="term" value="F:transcription cis-regulatory region binding"/>
    <property type="evidence" value="ECO:0007669"/>
    <property type="project" value="TreeGrafter"/>
</dbReference>
<feature type="region of interest" description="Disordered" evidence="5">
    <location>
        <begin position="1"/>
        <end position="22"/>
    </location>
</feature>
<evidence type="ECO:0000313" key="7">
    <source>
        <dbReference type="EMBL" id="KAF1041345.1"/>
    </source>
</evidence>
<protein>
    <submittedName>
        <fullName evidence="7">HTH-type transcriptional regulator TdfR</fullName>
    </submittedName>
</protein>
<evidence type="ECO:0000259" key="6">
    <source>
        <dbReference type="PROSITE" id="PS50931"/>
    </source>
</evidence>
<evidence type="ECO:0000256" key="2">
    <source>
        <dbReference type="ARBA" id="ARBA00023015"/>
    </source>
</evidence>
<keyword evidence="4" id="KW-0804">Transcription</keyword>
<dbReference type="InterPro" id="IPR036390">
    <property type="entry name" value="WH_DNA-bd_sf"/>
</dbReference>
<evidence type="ECO:0000256" key="4">
    <source>
        <dbReference type="ARBA" id="ARBA00023163"/>
    </source>
</evidence>
<evidence type="ECO:0000256" key="5">
    <source>
        <dbReference type="SAM" id="MobiDB-lite"/>
    </source>
</evidence>
<sequence length="110" mass="12042">MSRAGTPAKNGGAATPRRPPGTVDRVELLRTFVVIVETGSISAAAASLRTSQPTVSRRLQQLEDYLELRLLERSSQALVMTRSGQACYENAKRFLTRWNGESGFTGWQSA</sequence>
<keyword evidence="3" id="KW-0238">DNA-binding</keyword>
<evidence type="ECO:0000256" key="1">
    <source>
        <dbReference type="ARBA" id="ARBA00009437"/>
    </source>
</evidence>
<dbReference type="AlphaFoldDB" id="A0A7V8FUD3"/>
<dbReference type="Proteomes" id="UP000462435">
    <property type="component" value="Unassembled WGS sequence"/>
</dbReference>
<dbReference type="PROSITE" id="PS50931">
    <property type="entry name" value="HTH_LYSR"/>
    <property type="match status" value="1"/>
</dbReference>
<keyword evidence="2" id="KW-0805">Transcription regulation</keyword>
<organism evidence="7 8">
    <name type="scientific">Herbaspirillum frisingense</name>
    <dbReference type="NCBI Taxonomy" id="92645"/>
    <lineage>
        <taxon>Bacteria</taxon>
        <taxon>Pseudomonadati</taxon>
        <taxon>Pseudomonadota</taxon>
        <taxon>Betaproteobacteria</taxon>
        <taxon>Burkholderiales</taxon>
        <taxon>Oxalobacteraceae</taxon>
        <taxon>Herbaspirillum</taxon>
    </lineage>
</organism>
<dbReference type="PANTHER" id="PTHR30126">
    <property type="entry name" value="HTH-TYPE TRANSCRIPTIONAL REGULATOR"/>
    <property type="match status" value="1"/>
</dbReference>
<dbReference type="GO" id="GO:0003700">
    <property type="term" value="F:DNA-binding transcription factor activity"/>
    <property type="evidence" value="ECO:0007669"/>
    <property type="project" value="InterPro"/>
</dbReference>
<name>A0A7V8FUD3_9BURK</name>
<evidence type="ECO:0000256" key="3">
    <source>
        <dbReference type="ARBA" id="ARBA00023125"/>
    </source>
</evidence>
<reference evidence="8" key="1">
    <citation type="journal article" date="2020" name="MBio">
        <title>Horizontal gene transfer to a defensive symbiont with a reduced genome amongst a multipartite beetle microbiome.</title>
        <authorList>
            <person name="Waterworth S.C."/>
            <person name="Florez L.V."/>
            <person name="Rees E.R."/>
            <person name="Hertweck C."/>
            <person name="Kaltenpoth M."/>
            <person name="Kwan J.C."/>
        </authorList>
    </citation>
    <scope>NUCLEOTIDE SEQUENCE [LARGE SCALE GENOMIC DNA]</scope>
</reference>
<dbReference type="FunFam" id="1.10.10.10:FF:000001">
    <property type="entry name" value="LysR family transcriptional regulator"/>
    <property type="match status" value="1"/>
</dbReference>
<dbReference type="SUPFAM" id="SSF46785">
    <property type="entry name" value="Winged helix' DNA-binding domain"/>
    <property type="match status" value="1"/>
</dbReference>
<proteinExistence type="inferred from homology"/>
<gene>
    <name evidence="7" type="primary">tfdR</name>
    <name evidence="7" type="ORF">GAK35_03365</name>
</gene>